<evidence type="ECO:0000256" key="3">
    <source>
        <dbReference type="ARBA" id="ARBA00022670"/>
    </source>
</evidence>
<dbReference type="Proteomes" id="UP000827986">
    <property type="component" value="Unassembled WGS sequence"/>
</dbReference>
<sequence length="89" mass="9662">MGHEGSLFERAKSLVPSSNWLLIGISNMSMVYDIALLRLSQSASLNSYVQLGALPSSGEILPNNNPCYITGWGLTRSKCRNSVAFQPSD</sequence>
<dbReference type="InterPro" id="IPR001254">
    <property type="entry name" value="Trypsin_dom"/>
</dbReference>
<dbReference type="InterPro" id="IPR043504">
    <property type="entry name" value="Peptidase_S1_PA_chymotrypsin"/>
</dbReference>
<evidence type="ECO:0000256" key="4">
    <source>
        <dbReference type="ARBA" id="ARBA00022801"/>
    </source>
</evidence>
<proteinExistence type="predicted"/>
<evidence type="ECO:0000256" key="1">
    <source>
        <dbReference type="ARBA" id="ARBA00004613"/>
    </source>
</evidence>
<dbReference type="EMBL" id="JAHDVG010000475">
    <property type="protein sequence ID" value="KAH1175932.1"/>
    <property type="molecule type" value="Genomic_DNA"/>
</dbReference>
<reference evidence="8" key="1">
    <citation type="submission" date="2021-09" db="EMBL/GenBank/DDBJ databases">
        <title>The genome of Mauremys mutica provides insights into the evolution of semi-aquatic lifestyle.</title>
        <authorList>
            <person name="Gong S."/>
            <person name="Gao Y."/>
        </authorList>
    </citation>
    <scope>NUCLEOTIDE SEQUENCE</scope>
    <source>
        <strain evidence="8">MM-2020</strain>
        <tissue evidence="8">Muscle</tissue>
    </source>
</reference>
<protein>
    <recommendedName>
        <fullName evidence="7">Peptidase S1 domain-containing protein</fullName>
    </recommendedName>
</protein>
<feature type="domain" description="Peptidase S1" evidence="7">
    <location>
        <begin position="31"/>
        <end position="78"/>
    </location>
</feature>
<dbReference type="GO" id="GO:0006508">
    <property type="term" value="P:proteolysis"/>
    <property type="evidence" value="ECO:0007669"/>
    <property type="project" value="UniProtKB-KW"/>
</dbReference>
<keyword evidence="3" id="KW-0645">Protease</keyword>
<evidence type="ECO:0000313" key="8">
    <source>
        <dbReference type="EMBL" id="KAH1175932.1"/>
    </source>
</evidence>
<evidence type="ECO:0000256" key="2">
    <source>
        <dbReference type="ARBA" id="ARBA00022525"/>
    </source>
</evidence>
<evidence type="ECO:0000256" key="5">
    <source>
        <dbReference type="ARBA" id="ARBA00022825"/>
    </source>
</evidence>
<keyword evidence="6" id="KW-0106">Calcium</keyword>
<keyword evidence="4" id="KW-0378">Hydrolase</keyword>
<accession>A0A9D4ATR2</accession>
<dbReference type="Pfam" id="PF00089">
    <property type="entry name" value="Trypsin"/>
    <property type="match status" value="1"/>
</dbReference>
<comment type="subcellular location">
    <subcellularLocation>
        <location evidence="1">Secreted</location>
    </subcellularLocation>
</comment>
<comment type="caution">
    <text evidence="8">The sequence shown here is derived from an EMBL/GenBank/DDBJ whole genome shotgun (WGS) entry which is preliminary data.</text>
</comment>
<dbReference type="SUPFAM" id="SSF50494">
    <property type="entry name" value="Trypsin-like serine proteases"/>
    <property type="match status" value="1"/>
</dbReference>
<organism evidence="8 9">
    <name type="scientific">Mauremys mutica</name>
    <name type="common">yellowpond turtle</name>
    <dbReference type="NCBI Taxonomy" id="74926"/>
    <lineage>
        <taxon>Eukaryota</taxon>
        <taxon>Metazoa</taxon>
        <taxon>Chordata</taxon>
        <taxon>Craniata</taxon>
        <taxon>Vertebrata</taxon>
        <taxon>Euteleostomi</taxon>
        <taxon>Archelosauria</taxon>
        <taxon>Testudinata</taxon>
        <taxon>Testudines</taxon>
        <taxon>Cryptodira</taxon>
        <taxon>Durocryptodira</taxon>
        <taxon>Testudinoidea</taxon>
        <taxon>Geoemydidae</taxon>
        <taxon>Geoemydinae</taxon>
        <taxon>Mauremys</taxon>
    </lineage>
</organism>
<dbReference type="GO" id="GO:0004252">
    <property type="term" value="F:serine-type endopeptidase activity"/>
    <property type="evidence" value="ECO:0007669"/>
    <property type="project" value="InterPro"/>
</dbReference>
<dbReference type="PANTHER" id="PTHR24257:SF0">
    <property type="entry name" value="CHYMOTRYPSIN-LIKE ELASTASE FAMILY MEMBER 1"/>
    <property type="match status" value="1"/>
</dbReference>
<gene>
    <name evidence="8" type="ORF">KIL84_020666</name>
</gene>
<name>A0A9D4ATR2_9SAUR</name>
<evidence type="ECO:0000256" key="6">
    <source>
        <dbReference type="ARBA" id="ARBA00022837"/>
    </source>
</evidence>
<dbReference type="Gene3D" id="2.40.10.10">
    <property type="entry name" value="Trypsin-like serine proteases"/>
    <property type="match status" value="2"/>
</dbReference>
<dbReference type="GO" id="GO:0005615">
    <property type="term" value="C:extracellular space"/>
    <property type="evidence" value="ECO:0007669"/>
    <property type="project" value="TreeGrafter"/>
</dbReference>
<dbReference type="PANTHER" id="PTHR24257">
    <property type="entry name" value="CHYMOTRYPSIN-LIKE ELASTASE FAMILY MEMBER"/>
    <property type="match status" value="1"/>
</dbReference>
<dbReference type="InterPro" id="IPR050850">
    <property type="entry name" value="Peptidase_S1_Elastase_sf"/>
</dbReference>
<evidence type="ECO:0000259" key="7">
    <source>
        <dbReference type="Pfam" id="PF00089"/>
    </source>
</evidence>
<dbReference type="InterPro" id="IPR009003">
    <property type="entry name" value="Peptidase_S1_PA"/>
</dbReference>
<dbReference type="AlphaFoldDB" id="A0A9D4ATR2"/>
<keyword evidence="2" id="KW-0964">Secreted</keyword>
<evidence type="ECO:0000313" key="9">
    <source>
        <dbReference type="Proteomes" id="UP000827986"/>
    </source>
</evidence>
<keyword evidence="9" id="KW-1185">Reference proteome</keyword>
<keyword evidence="5" id="KW-0720">Serine protease</keyword>